<gene>
    <name evidence="1" type="ORF">ACFQL7_20980</name>
</gene>
<protein>
    <submittedName>
        <fullName evidence="1">Uncharacterized protein</fullName>
    </submittedName>
</protein>
<accession>A0ABD5YRJ7</accession>
<keyword evidence="2" id="KW-1185">Reference proteome</keyword>
<dbReference type="Proteomes" id="UP001596417">
    <property type="component" value="Unassembled WGS sequence"/>
</dbReference>
<evidence type="ECO:0000313" key="2">
    <source>
        <dbReference type="Proteomes" id="UP001596417"/>
    </source>
</evidence>
<proteinExistence type="predicted"/>
<dbReference type="RefSeq" id="WP_390206617.1">
    <property type="nucleotide sequence ID" value="NZ_JBHTAX010000003.1"/>
</dbReference>
<organism evidence="1 2">
    <name type="scientific">Halocatena marina</name>
    <dbReference type="NCBI Taxonomy" id="2934937"/>
    <lineage>
        <taxon>Archaea</taxon>
        <taxon>Methanobacteriati</taxon>
        <taxon>Methanobacteriota</taxon>
        <taxon>Stenosarchaea group</taxon>
        <taxon>Halobacteria</taxon>
        <taxon>Halobacteriales</taxon>
        <taxon>Natronomonadaceae</taxon>
        <taxon>Halocatena</taxon>
    </lineage>
</organism>
<dbReference type="AlphaFoldDB" id="A0ABD5YRJ7"/>
<name>A0ABD5YRJ7_9EURY</name>
<evidence type="ECO:0000313" key="1">
    <source>
        <dbReference type="EMBL" id="MFC7192029.1"/>
    </source>
</evidence>
<comment type="caution">
    <text evidence="1">The sequence shown here is derived from an EMBL/GenBank/DDBJ whole genome shotgun (WGS) entry which is preliminary data.</text>
</comment>
<reference evidence="1 2" key="1">
    <citation type="journal article" date="2019" name="Int. J. Syst. Evol. Microbiol.">
        <title>The Global Catalogue of Microorganisms (GCM) 10K type strain sequencing project: providing services to taxonomists for standard genome sequencing and annotation.</title>
        <authorList>
            <consortium name="The Broad Institute Genomics Platform"/>
            <consortium name="The Broad Institute Genome Sequencing Center for Infectious Disease"/>
            <person name="Wu L."/>
            <person name="Ma J."/>
        </authorList>
    </citation>
    <scope>NUCLEOTIDE SEQUENCE [LARGE SCALE GENOMIC DNA]</scope>
    <source>
        <strain evidence="1 2">RDMS1</strain>
    </source>
</reference>
<sequence>MSGVGGDMLCDVCDGDATLVREEPWAERPDGVIQHYRCGDEDCENVEGRVYIRADGSVFREEGCGEMGKLCLICDCGWTFNPDDAGAEKVDVPYETDADHWRCPRSGCDLVLRGGRTMTMVWECPE</sequence>
<dbReference type="EMBL" id="JBHTAX010000003">
    <property type="protein sequence ID" value="MFC7192029.1"/>
    <property type="molecule type" value="Genomic_DNA"/>
</dbReference>